<dbReference type="PROSITE" id="PS50111">
    <property type="entry name" value="CHEMOTAXIS_TRANSDUC_2"/>
    <property type="match status" value="1"/>
</dbReference>
<keyword evidence="7 9" id="KW-0807">Transducer</keyword>
<comment type="caution">
    <text evidence="13">The sequence shown here is derived from an EMBL/GenBank/DDBJ whole genome shotgun (WGS) entry which is preliminary data.</text>
</comment>
<dbReference type="CDD" id="cd12912">
    <property type="entry name" value="PDC2_MCP_like"/>
    <property type="match status" value="1"/>
</dbReference>
<dbReference type="GeneID" id="92839471"/>
<feature type="transmembrane region" description="Helical" evidence="10">
    <location>
        <begin position="12"/>
        <end position="30"/>
    </location>
</feature>
<dbReference type="Proteomes" id="UP000561326">
    <property type="component" value="Unassembled WGS sequence"/>
</dbReference>
<dbReference type="SMART" id="SM00283">
    <property type="entry name" value="MA"/>
    <property type="match status" value="1"/>
</dbReference>
<dbReference type="OrthoDB" id="9810264at2"/>
<keyword evidence="2" id="KW-1003">Cell membrane</keyword>
<accession>A0A848CWK0</accession>
<dbReference type="PROSITE" id="PS50885">
    <property type="entry name" value="HAMP"/>
    <property type="match status" value="1"/>
</dbReference>
<dbReference type="CDD" id="cd11386">
    <property type="entry name" value="MCP_signal"/>
    <property type="match status" value="1"/>
</dbReference>
<dbReference type="CDD" id="cd06225">
    <property type="entry name" value="HAMP"/>
    <property type="match status" value="1"/>
</dbReference>
<name>A0A848CWK0_ANEAE</name>
<comment type="similarity">
    <text evidence="8">Belongs to the methyl-accepting chemotaxis (MCP) protein family.</text>
</comment>
<evidence type="ECO:0000256" key="6">
    <source>
        <dbReference type="ARBA" id="ARBA00023136"/>
    </source>
</evidence>
<dbReference type="GO" id="GO:0005886">
    <property type="term" value="C:plasma membrane"/>
    <property type="evidence" value="ECO:0007669"/>
    <property type="project" value="UniProtKB-SubCell"/>
</dbReference>
<evidence type="ECO:0000313" key="14">
    <source>
        <dbReference type="Proteomes" id="UP000561326"/>
    </source>
</evidence>
<evidence type="ECO:0000256" key="10">
    <source>
        <dbReference type="SAM" id="Phobius"/>
    </source>
</evidence>
<evidence type="ECO:0000256" key="4">
    <source>
        <dbReference type="ARBA" id="ARBA00022692"/>
    </source>
</evidence>
<evidence type="ECO:0000256" key="2">
    <source>
        <dbReference type="ARBA" id="ARBA00022475"/>
    </source>
</evidence>
<keyword evidence="5 10" id="KW-1133">Transmembrane helix</keyword>
<dbReference type="PANTHER" id="PTHR32089">
    <property type="entry name" value="METHYL-ACCEPTING CHEMOTAXIS PROTEIN MCPB"/>
    <property type="match status" value="1"/>
</dbReference>
<dbReference type="Pfam" id="PF00015">
    <property type="entry name" value="MCPsignal"/>
    <property type="match status" value="1"/>
</dbReference>
<dbReference type="SUPFAM" id="SSF58104">
    <property type="entry name" value="Methyl-accepting chemotaxis protein (MCP) signaling domain"/>
    <property type="match status" value="1"/>
</dbReference>
<dbReference type="Pfam" id="PF02743">
    <property type="entry name" value="dCache_1"/>
    <property type="match status" value="1"/>
</dbReference>
<dbReference type="RefSeq" id="WP_081696072.1">
    <property type="nucleotide sequence ID" value="NZ_CABKST010000152.1"/>
</dbReference>
<dbReference type="SMART" id="SM00304">
    <property type="entry name" value="HAMP"/>
    <property type="match status" value="1"/>
</dbReference>
<evidence type="ECO:0000313" key="13">
    <source>
        <dbReference type="EMBL" id="NME99855.1"/>
    </source>
</evidence>
<evidence type="ECO:0000256" key="7">
    <source>
        <dbReference type="ARBA" id="ARBA00023224"/>
    </source>
</evidence>
<dbReference type="Pfam" id="PF00672">
    <property type="entry name" value="HAMP"/>
    <property type="match status" value="1"/>
</dbReference>
<evidence type="ECO:0000259" key="12">
    <source>
        <dbReference type="PROSITE" id="PS50885"/>
    </source>
</evidence>
<evidence type="ECO:0000259" key="11">
    <source>
        <dbReference type="PROSITE" id="PS50111"/>
    </source>
</evidence>
<comment type="subcellular location">
    <subcellularLocation>
        <location evidence="1">Cell membrane</location>
        <topology evidence="1">Multi-pass membrane protein</topology>
    </subcellularLocation>
</comment>
<reference evidence="13 14" key="1">
    <citation type="submission" date="2020-04" db="EMBL/GenBank/DDBJ databases">
        <authorList>
            <person name="Hitch T.C.A."/>
            <person name="Wylensek D."/>
            <person name="Clavel T."/>
        </authorList>
    </citation>
    <scope>NUCLEOTIDE SEQUENCE [LARGE SCALE GENOMIC DNA]</scope>
    <source>
        <strain evidence="13 14">WB01_D5_05</strain>
    </source>
</reference>
<evidence type="ECO:0000256" key="3">
    <source>
        <dbReference type="ARBA" id="ARBA00022500"/>
    </source>
</evidence>
<keyword evidence="3" id="KW-0145">Chemotaxis</keyword>
<keyword evidence="6 10" id="KW-0472">Membrane</keyword>
<dbReference type="AlphaFoldDB" id="A0A848CWK0"/>
<dbReference type="PANTHER" id="PTHR32089:SF112">
    <property type="entry name" value="LYSOZYME-LIKE PROTEIN-RELATED"/>
    <property type="match status" value="1"/>
</dbReference>
<dbReference type="InterPro" id="IPR003660">
    <property type="entry name" value="HAMP_dom"/>
</dbReference>
<proteinExistence type="inferred from homology"/>
<dbReference type="InterPro" id="IPR033479">
    <property type="entry name" value="dCache_1"/>
</dbReference>
<keyword evidence="4 10" id="KW-0812">Transmembrane</keyword>
<dbReference type="EMBL" id="JABAGO010000035">
    <property type="protein sequence ID" value="NME99855.1"/>
    <property type="molecule type" value="Genomic_DNA"/>
</dbReference>
<protein>
    <submittedName>
        <fullName evidence="13">Methyl-accepting chemotaxis protein</fullName>
    </submittedName>
</protein>
<feature type="transmembrane region" description="Helical" evidence="10">
    <location>
        <begin position="277"/>
        <end position="298"/>
    </location>
</feature>
<dbReference type="InterPro" id="IPR004089">
    <property type="entry name" value="MCPsignal_dom"/>
</dbReference>
<dbReference type="Gene3D" id="3.30.450.20">
    <property type="entry name" value="PAS domain"/>
    <property type="match status" value="2"/>
</dbReference>
<evidence type="ECO:0000256" key="9">
    <source>
        <dbReference type="PROSITE-ProRule" id="PRU00284"/>
    </source>
</evidence>
<sequence length="657" mass="72482">MRRRMTLQKRVMMVLTLVIIGAFATLYFFVDHSVTQSLRAAALRGMEQASTEAAILVGKDLSDKQRSLFQLAQFPVIKAIDSRPDRAFEAGRFLTSITHNQPEYGALYVVLPEGRIIAGSNGYMIGKTFPEQSILDAVRNKGKGTINDVHYGEDGHPLFYLAEPINDGKSFLIAAIKLEAIGSYINQIKIGQSGYAYLVNKSGLVLAHPVKEYVAKLNINKQSFGPSMLQTQKGQMEYTSEGKQQLTSFHPVEQTGWIVAITLESKEAYAAIWQTRYVILTVSLLSFLILMCILSVLMKQMLVRPIQRVQKSFQNAAQGDLTAQVHVEREDELGQLAHGFNQMTDDLRNLVATMQHSAEEVSSTSEQLAAAAEETGASASQVAHTVQQIAENIGEQAEAVSHVHQEMSEAHHKVNETTLAASQALTVAEETRQAAREGANAVNEAIQHLDIVAQTVVFATETIQKLGKRSEEIGNIVHMISTISDQTNLLALNAAIEAARAGQHGRGFAVVAEEVRKLAEEASRASHEIVDLVTHVQNETAITVRSMEMNAEQVQQQIAMIHQGGHALENIVEKTEHTKEEMEKMGRMQKEIQYLVESLHERIQFIAAVSQETSSGLREVSASVRDQSQAAEEMSSSTDTLSQLASKTYQETLRFKT</sequence>
<dbReference type="Gene3D" id="1.10.8.500">
    <property type="entry name" value="HAMP domain in histidine kinase"/>
    <property type="match status" value="1"/>
</dbReference>
<feature type="domain" description="HAMP" evidence="12">
    <location>
        <begin position="300"/>
        <end position="352"/>
    </location>
</feature>
<feature type="domain" description="Methyl-accepting transducer" evidence="11">
    <location>
        <begin position="371"/>
        <end position="642"/>
    </location>
</feature>
<organism evidence="13 14">
    <name type="scientific">Aneurinibacillus aneurinilyticus</name>
    <name type="common">Bacillus aneurinolyticus</name>
    <dbReference type="NCBI Taxonomy" id="1391"/>
    <lineage>
        <taxon>Bacteria</taxon>
        <taxon>Bacillati</taxon>
        <taxon>Bacillota</taxon>
        <taxon>Bacilli</taxon>
        <taxon>Bacillales</taxon>
        <taxon>Paenibacillaceae</taxon>
        <taxon>Aneurinibacillus group</taxon>
        <taxon>Aneurinibacillus</taxon>
    </lineage>
</organism>
<dbReference type="GO" id="GO:0007165">
    <property type="term" value="P:signal transduction"/>
    <property type="evidence" value="ECO:0007669"/>
    <property type="project" value="UniProtKB-KW"/>
</dbReference>
<dbReference type="GO" id="GO:0006935">
    <property type="term" value="P:chemotaxis"/>
    <property type="evidence" value="ECO:0007669"/>
    <property type="project" value="UniProtKB-KW"/>
</dbReference>
<evidence type="ECO:0000256" key="8">
    <source>
        <dbReference type="ARBA" id="ARBA00029447"/>
    </source>
</evidence>
<gene>
    <name evidence="13" type="ORF">HF838_16595</name>
</gene>
<evidence type="ECO:0000256" key="5">
    <source>
        <dbReference type="ARBA" id="ARBA00022989"/>
    </source>
</evidence>
<dbReference type="CDD" id="cd18773">
    <property type="entry name" value="PDC1_HK_sensor"/>
    <property type="match status" value="1"/>
</dbReference>
<evidence type="ECO:0000256" key="1">
    <source>
        <dbReference type="ARBA" id="ARBA00004651"/>
    </source>
</evidence>
<dbReference type="Gene3D" id="1.10.287.950">
    <property type="entry name" value="Methyl-accepting chemotaxis protein"/>
    <property type="match status" value="1"/>
</dbReference>